<reference evidence="2" key="1">
    <citation type="submission" date="2022-10" db="EMBL/GenBank/DDBJ databases">
        <title>Comparative genomic study of S. anginosus.</title>
        <authorList>
            <person name="Prasad A."/>
            <person name="Ene A."/>
            <person name="Jablonska S."/>
            <person name="Du J."/>
            <person name="Wolfe A.J."/>
            <person name="Putonti C."/>
        </authorList>
    </citation>
    <scope>NUCLEOTIDE SEQUENCE</scope>
    <source>
        <strain evidence="2">UMB6888</strain>
    </source>
</reference>
<evidence type="ECO:0000313" key="2">
    <source>
        <dbReference type="EMBL" id="MCW1073606.1"/>
    </source>
</evidence>
<keyword evidence="1" id="KW-1133">Transmembrane helix</keyword>
<protein>
    <recommendedName>
        <fullName evidence="4">Glycerol-3-phosphate transporter</fullName>
    </recommendedName>
</protein>
<name>A0AAW5TP15_STRAP</name>
<sequence>MFKWLAAPGPKPRLSAEQIARKFPRLRFQVFMGIFLGYAGFYLIRNNISTVAPLLLEENGT</sequence>
<evidence type="ECO:0000313" key="3">
    <source>
        <dbReference type="Proteomes" id="UP001208853"/>
    </source>
</evidence>
<gene>
    <name evidence="2" type="ORF">OJ930_11560</name>
</gene>
<evidence type="ECO:0000256" key="1">
    <source>
        <dbReference type="SAM" id="Phobius"/>
    </source>
</evidence>
<accession>A0AAW5TP15</accession>
<feature type="non-terminal residue" evidence="2">
    <location>
        <position position="61"/>
    </location>
</feature>
<dbReference type="AlphaFoldDB" id="A0AAW5TP15"/>
<keyword evidence="1" id="KW-0812">Transmembrane</keyword>
<evidence type="ECO:0008006" key="4">
    <source>
        <dbReference type="Google" id="ProtNLM"/>
    </source>
</evidence>
<proteinExistence type="predicted"/>
<dbReference type="Proteomes" id="UP001208853">
    <property type="component" value="Unassembled WGS sequence"/>
</dbReference>
<dbReference type="InterPro" id="IPR036259">
    <property type="entry name" value="MFS_trans_sf"/>
</dbReference>
<keyword evidence="1" id="KW-0472">Membrane</keyword>
<organism evidence="2 3">
    <name type="scientific">Streptococcus anginosus</name>
    <dbReference type="NCBI Taxonomy" id="1328"/>
    <lineage>
        <taxon>Bacteria</taxon>
        <taxon>Bacillati</taxon>
        <taxon>Bacillota</taxon>
        <taxon>Bacilli</taxon>
        <taxon>Lactobacillales</taxon>
        <taxon>Streptococcaceae</taxon>
        <taxon>Streptococcus</taxon>
        <taxon>Streptococcus anginosus group</taxon>
    </lineage>
</organism>
<dbReference type="EMBL" id="JAPAIK010000364">
    <property type="protein sequence ID" value="MCW1073606.1"/>
    <property type="molecule type" value="Genomic_DNA"/>
</dbReference>
<dbReference type="Gene3D" id="1.20.1250.20">
    <property type="entry name" value="MFS general substrate transporter like domains"/>
    <property type="match status" value="1"/>
</dbReference>
<comment type="caution">
    <text evidence="2">The sequence shown here is derived from an EMBL/GenBank/DDBJ whole genome shotgun (WGS) entry which is preliminary data.</text>
</comment>
<feature type="transmembrane region" description="Helical" evidence="1">
    <location>
        <begin position="26"/>
        <end position="44"/>
    </location>
</feature>